<feature type="chain" id="PRO_5043657439" description="UDP-glucose:glycoprotein glucosyltransferase" evidence="11">
    <location>
        <begin position="24"/>
        <end position="1660"/>
    </location>
</feature>
<name>A0AAX4JIR3_9TREE</name>
<dbReference type="GO" id="GO:0018279">
    <property type="term" value="P:protein N-linked glycosylation via asparagine"/>
    <property type="evidence" value="ECO:0007669"/>
    <property type="project" value="TreeGrafter"/>
</dbReference>
<dbReference type="GO" id="GO:0051082">
    <property type="term" value="F:unfolded protein binding"/>
    <property type="evidence" value="ECO:0007669"/>
    <property type="project" value="TreeGrafter"/>
</dbReference>
<feature type="domain" description="UDP-glucose:glycoprotein glucosyltransferase thioredoxin-like" evidence="15">
    <location>
        <begin position="894"/>
        <end position="986"/>
    </location>
</feature>
<evidence type="ECO:0000256" key="3">
    <source>
        <dbReference type="ARBA" id="ARBA00004922"/>
    </source>
</evidence>
<dbReference type="InterPro" id="IPR040694">
    <property type="entry name" value="UGGT_TRXL_2"/>
</dbReference>
<feature type="domain" description="UGGT thioredoxin-like" evidence="13">
    <location>
        <begin position="315"/>
        <end position="441"/>
    </location>
</feature>
<evidence type="ECO:0000256" key="8">
    <source>
        <dbReference type="ARBA" id="ARBA00023180"/>
    </source>
</evidence>
<feature type="signal peptide" evidence="11">
    <location>
        <begin position="1"/>
        <end position="23"/>
    </location>
</feature>
<dbReference type="Pfam" id="PF18403">
    <property type="entry name" value="Thioredoxin_15"/>
    <property type="match status" value="2"/>
</dbReference>
<evidence type="ECO:0000259" key="14">
    <source>
        <dbReference type="Pfam" id="PF18402"/>
    </source>
</evidence>
<keyword evidence="7" id="KW-0256">Endoplasmic reticulum</keyword>
<keyword evidence="6 11" id="KW-0732">Signal</keyword>
<dbReference type="Pfam" id="PF18402">
    <property type="entry name" value="Thioredoxin_14"/>
    <property type="match status" value="1"/>
</dbReference>
<evidence type="ECO:0000256" key="7">
    <source>
        <dbReference type="ARBA" id="ARBA00022824"/>
    </source>
</evidence>
<dbReference type="Pfam" id="PF18400">
    <property type="entry name" value="Thioredoxin_12"/>
    <property type="match status" value="1"/>
</dbReference>
<dbReference type="GO" id="GO:0036503">
    <property type="term" value="P:ERAD pathway"/>
    <property type="evidence" value="ECO:0007669"/>
    <property type="project" value="TreeGrafter"/>
</dbReference>
<dbReference type="GeneID" id="91090877"/>
<keyword evidence="18" id="KW-1185">Reference proteome</keyword>
<evidence type="ECO:0000259" key="15">
    <source>
        <dbReference type="Pfam" id="PF18403"/>
    </source>
</evidence>
<dbReference type="Pfam" id="PF06427">
    <property type="entry name" value="UDP-g_GGTase"/>
    <property type="match status" value="1"/>
</dbReference>
<evidence type="ECO:0000256" key="9">
    <source>
        <dbReference type="SAM" id="Coils"/>
    </source>
</evidence>
<evidence type="ECO:0000256" key="10">
    <source>
        <dbReference type="SAM" id="MobiDB-lite"/>
    </source>
</evidence>
<evidence type="ECO:0000313" key="18">
    <source>
        <dbReference type="Proteomes" id="UP001355207"/>
    </source>
</evidence>
<comment type="subcellular location">
    <subcellularLocation>
        <location evidence="2">Endoplasmic reticulum lumen</location>
    </subcellularLocation>
</comment>
<dbReference type="Pfam" id="PF18401">
    <property type="entry name" value="Thioredoxin_13"/>
    <property type="match status" value="1"/>
</dbReference>
<sequence length="1660" mass="185474">MRSTFALVPILGYLLTGVSLVKANSPPVSISLETSWPAPPLLLEILETVYEESPKSYFPLIKLISSLSNEDYENEERLYNSILDLISSHNLLPSLSNSDLSSFSLALSLHTSVPKIQSQYSWYENTIKPKESKLGVDKCKSLGGWVEYKNKGFCFVDDLKKDIELSIEQGLHQSNVQPEILPFDHISSPSSPSSSSATLYYSPNSENAASLLNYLSHHELQYPNFNYIIRYLPASFTEKEDEESDLGESNVRKKTPLSGWGGEMALKKTDYLVVDDRATGSSTSPATPQSQSNGTHNSEAGIFDDILGENPWNDLSVPLTTEEIRDLGLKSATLIKSSQNPLEALKELSQDFPKYSAALARQVQVSDDIRQQIGNLLQRDRTAQAIYINGKAWNEGSDAYGLLRAIRSERKHVISLTSLGLTPKQAIDLISDPLIGEAQIEDAPGEGVVDASDRIEGGDVVVYWNNIEKDKRYKNWPASLGGYLRQVYPGQFHTVRKNTWNLIFVLDLAQVSSLDIIANAVTPMIQRGLPIRFGIVPMFEPGKEDISAQMAKVFHYVVKTFGRGSTSELFADLISSTPHTPTTPGVITLDTLKKSYNMLSLSSVKAALPFEEVLSTELYDPHLERTAAYMTRLMATKEESSQGHLFINGKHTIMGGHWTATVQAEMATQLAVLQEQLMTGEPPEDVSNFFYDLPSTSKRRNKLINPGQGEGKLKVFNLIDLFEGDITKRLSTDFVYPGGEGVTPVTIWVVGDLDTEDGRKVVQDALKHLETPDGGSRLGFVHIPIDDPTIPRSKYRLSTLLYQLHASSLLSKAKSEELLDLLKSLDMSNDNEDRLAKIENAEDEAKSEQDFAESTNENGEYCVTVRLNEEQTQRYMEGHPLFKATLHQGSEIDVAAATEFWKVGSDIAQKLGLRDGKPHLLVNGRLVGPLTPQTFIAEDFDAIELFEYRKRTKPVIDLVQTMYEDISVFDRSTLANIISMSSSVVASAYAPSSAEGIFVPMQSSRSRSYKKLDDGTLSFTLGDPEKAILDVAVIVDPISENAQKWSTLLQTLSEMENVAVTVYLEPQPYMNEVKLKRFYRSSIPSKLSFDVDGNVIAPGVTFDKLPSTPIYTLGLDAPPSWIVSPKTSPYDLDNLVLSNVHSPVHVSFTLKQLLIEGHAREATNAPPRGLQLQLTSNGFEVASDTQVMANLGYFQFKVTPGVYDLSIRPGRGREVYELDSVGKEGWDSASVNVTGSGVILDSFEGNTILPRFIRQKGMERADVLEESRLKEPESFAGAVFSKMKSMVGLSTEVLSVKPKSRHADINIFTVASGLLYERFASIMILSVMKHTDSTVKFWFIENFLSPTFIEFVPKLAEEYGFQYEFVTYKWPHWLRAQTEKQRIIWAYKILFLDVLFPMDLDKVIFVDADQIVRTDMKELVDVDLHGRVYGYAPMGDSRTEMEGFRFWKTGYWRDALRGRPYHISALYVVDLKRFRQLATGDRLRGQYHALSADPNSLANLDQDLPNSMQDTIPIWTLDQDWLWCQTWCSDESLASAKTIDLCQNPLTKEPKLVRARQIPEWDLYDREIASFAAKLQKEENGVEVGALVASVDDLASDPHAGIESSTSSDVVEVLDDDGEGKDIEDIEVIIQDVENNPHEGSDIEVIEEMLEESRRLDDEL</sequence>
<comment type="similarity">
    <text evidence="4">Belongs to the glycosyltransferase 8 family.</text>
</comment>
<evidence type="ECO:0000256" key="6">
    <source>
        <dbReference type="ARBA" id="ARBA00022729"/>
    </source>
</evidence>
<gene>
    <name evidence="17" type="ORF">L201_000205</name>
</gene>
<proteinExistence type="inferred from homology"/>
<evidence type="ECO:0000256" key="2">
    <source>
        <dbReference type="ARBA" id="ARBA00004319"/>
    </source>
</evidence>
<feature type="region of interest" description="Disordered" evidence="10">
    <location>
        <begin position="277"/>
        <end position="300"/>
    </location>
</feature>
<dbReference type="PANTHER" id="PTHR11226:SF0">
    <property type="entry name" value="UDP-GLUCOSE:GLYCOPROTEIN GLUCOSYLTRANSFERASE"/>
    <property type="match status" value="1"/>
</dbReference>
<keyword evidence="5" id="KW-0808">Transferase</keyword>
<protein>
    <recommendedName>
        <fullName evidence="19">UDP-glucose:glycoprotein glucosyltransferase</fullName>
    </recommendedName>
</protein>
<dbReference type="Pfam" id="PF18404">
    <property type="entry name" value="Glyco_transf_24"/>
    <property type="match status" value="1"/>
</dbReference>
<dbReference type="InterPro" id="IPR040497">
    <property type="entry name" value="Glyco_transf_24"/>
</dbReference>
<dbReference type="FunFam" id="3.90.550.10:FF:000065">
    <property type="entry name" value="UDP-glucose:glycoprotein glucosyltransferase, putative"/>
    <property type="match status" value="1"/>
</dbReference>
<dbReference type="CDD" id="cd06432">
    <property type="entry name" value="GT8_HUGT1_C_like"/>
    <property type="match status" value="1"/>
</dbReference>
<evidence type="ECO:0000259" key="16">
    <source>
        <dbReference type="Pfam" id="PF18404"/>
    </source>
</evidence>
<dbReference type="InterPro" id="IPR040692">
    <property type="entry name" value="UGGT_TRXL_3"/>
</dbReference>
<dbReference type="Proteomes" id="UP001355207">
    <property type="component" value="Chromosome 1"/>
</dbReference>
<dbReference type="SUPFAM" id="SSF53448">
    <property type="entry name" value="Nucleotide-diphospho-sugar transferases"/>
    <property type="match status" value="1"/>
</dbReference>
<comment type="cofactor">
    <cofactor evidence="1">
        <name>Ca(2+)</name>
        <dbReference type="ChEBI" id="CHEBI:29108"/>
    </cofactor>
</comment>
<accession>A0AAX4JIR3</accession>
<feature type="domain" description="UGGT thioredoxin-like" evidence="14">
    <location>
        <begin position="449"/>
        <end position="704"/>
    </location>
</feature>
<dbReference type="InterPro" id="IPR029044">
    <property type="entry name" value="Nucleotide-diphossugar_trans"/>
</dbReference>
<evidence type="ECO:0000256" key="11">
    <source>
        <dbReference type="SAM" id="SignalP"/>
    </source>
</evidence>
<feature type="domain" description="UGGT thioredoxin-like" evidence="12">
    <location>
        <begin position="38"/>
        <end position="236"/>
    </location>
</feature>
<reference evidence="17 18" key="1">
    <citation type="submission" date="2024-01" db="EMBL/GenBank/DDBJ databases">
        <title>Comparative genomics of Cryptococcus and Kwoniella reveals pathogenesis evolution and contrasting modes of karyotype evolution via chromosome fusion or intercentromeric recombination.</title>
        <authorList>
            <person name="Coelho M.A."/>
            <person name="David-Palma M."/>
            <person name="Shea T."/>
            <person name="Bowers K."/>
            <person name="McGinley-Smith S."/>
            <person name="Mohammad A.W."/>
            <person name="Gnirke A."/>
            <person name="Yurkov A.M."/>
            <person name="Nowrousian M."/>
            <person name="Sun S."/>
            <person name="Cuomo C.A."/>
            <person name="Heitman J."/>
        </authorList>
    </citation>
    <scope>NUCLEOTIDE SEQUENCE [LARGE SCALE GENOMIC DNA]</scope>
    <source>
        <strain evidence="17 18">CBS 6074</strain>
    </source>
</reference>
<dbReference type="RefSeq" id="XP_066072105.1">
    <property type="nucleotide sequence ID" value="XM_066216008.1"/>
</dbReference>
<dbReference type="InterPro" id="IPR040693">
    <property type="entry name" value="UGGT_TRXL_1"/>
</dbReference>
<dbReference type="GO" id="GO:0005788">
    <property type="term" value="C:endoplasmic reticulum lumen"/>
    <property type="evidence" value="ECO:0007669"/>
    <property type="project" value="UniProtKB-SubCell"/>
</dbReference>
<keyword evidence="9" id="KW-0175">Coiled coil</keyword>
<keyword evidence="8" id="KW-0325">Glycoprotein</keyword>
<evidence type="ECO:0000256" key="4">
    <source>
        <dbReference type="ARBA" id="ARBA00006351"/>
    </source>
</evidence>
<dbReference type="Gene3D" id="3.90.550.10">
    <property type="entry name" value="Spore Coat Polysaccharide Biosynthesis Protein SpsA, Chain A"/>
    <property type="match status" value="1"/>
</dbReference>
<dbReference type="EMBL" id="CP144098">
    <property type="protein sequence ID" value="WWC85342.1"/>
    <property type="molecule type" value="Genomic_DNA"/>
</dbReference>
<dbReference type="InterPro" id="IPR040525">
    <property type="entry name" value="UGGT_TRXL_4"/>
</dbReference>
<organism evidence="17 18">
    <name type="scientific">Kwoniella dendrophila CBS 6074</name>
    <dbReference type="NCBI Taxonomy" id="1295534"/>
    <lineage>
        <taxon>Eukaryota</taxon>
        <taxon>Fungi</taxon>
        <taxon>Dikarya</taxon>
        <taxon>Basidiomycota</taxon>
        <taxon>Agaricomycotina</taxon>
        <taxon>Tremellomycetes</taxon>
        <taxon>Tremellales</taxon>
        <taxon>Cryptococcaceae</taxon>
        <taxon>Kwoniella</taxon>
    </lineage>
</organism>
<comment type="pathway">
    <text evidence="3">Protein modification; protein glycosylation.</text>
</comment>
<evidence type="ECO:0008006" key="19">
    <source>
        <dbReference type="Google" id="ProtNLM"/>
    </source>
</evidence>
<feature type="domain" description="Glucosyltransferase 24 catalytic" evidence="16">
    <location>
        <begin position="1305"/>
        <end position="1570"/>
    </location>
</feature>
<dbReference type="PANTHER" id="PTHR11226">
    <property type="entry name" value="UDP-GLUCOSE GLYCOPROTEIN:GLUCOSYLTRANSFERASE"/>
    <property type="match status" value="1"/>
</dbReference>
<feature type="compositionally biased region" description="Low complexity" evidence="10">
    <location>
        <begin position="279"/>
        <end position="292"/>
    </location>
</feature>
<dbReference type="GO" id="GO:0003980">
    <property type="term" value="F:UDP-glucose:glycoprotein glucosyltransferase activity"/>
    <property type="evidence" value="ECO:0007669"/>
    <property type="project" value="InterPro"/>
</dbReference>
<evidence type="ECO:0000256" key="5">
    <source>
        <dbReference type="ARBA" id="ARBA00022679"/>
    </source>
</evidence>
<evidence type="ECO:0000313" key="17">
    <source>
        <dbReference type="EMBL" id="WWC85342.1"/>
    </source>
</evidence>
<evidence type="ECO:0000256" key="1">
    <source>
        <dbReference type="ARBA" id="ARBA00001913"/>
    </source>
</evidence>
<evidence type="ECO:0000259" key="13">
    <source>
        <dbReference type="Pfam" id="PF18401"/>
    </source>
</evidence>
<feature type="domain" description="UDP-glucose:glycoprotein glucosyltransferase thioredoxin-like" evidence="15">
    <location>
        <begin position="741"/>
        <end position="855"/>
    </location>
</feature>
<feature type="coiled-coil region" evidence="9">
    <location>
        <begin position="828"/>
        <end position="858"/>
    </location>
</feature>
<evidence type="ECO:0000259" key="12">
    <source>
        <dbReference type="Pfam" id="PF18400"/>
    </source>
</evidence>
<dbReference type="InterPro" id="IPR009448">
    <property type="entry name" value="UDP-g_GGtrans"/>
</dbReference>